<evidence type="ECO:0000256" key="1">
    <source>
        <dbReference type="SAM" id="Phobius"/>
    </source>
</evidence>
<feature type="transmembrane region" description="Helical" evidence="1">
    <location>
        <begin position="68"/>
        <end position="88"/>
    </location>
</feature>
<reference evidence="2" key="1">
    <citation type="submission" date="2009-09" db="EMBL/GenBank/DDBJ databases">
        <authorList>
            <person name="Weinstock G."/>
            <person name="Sodergren E."/>
            <person name="Clifton S."/>
            <person name="Fulton L."/>
            <person name="Fulton B."/>
            <person name="Courtney L."/>
            <person name="Fronick C."/>
            <person name="Harrison M."/>
            <person name="Strong C."/>
            <person name="Farmer C."/>
            <person name="Delahaunty K."/>
            <person name="Markovic C."/>
            <person name="Hall O."/>
            <person name="Minx P."/>
            <person name="Tomlinson C."/>
            <person name="Mitreva M."/>
            <person name="Nelson J."/>
            <person name="Hou S."/>
            <person name="Wollam A."/>
            <person name="Pepin K.H."/>
            <person name="Johnson M."/>
            <person name="Bhonagiri V."/>
            <person name="Nash W.E."/>
            <person name="Warren W."/>
            <person name="Chinwalla A."/>
            <person name="Mardis E.R."/>
            <person name="Wilson R.K."/>
        </authorList>
    </citation>
    <scope>NUCLEOTIDE SEQUENCE [LARGE SCALE GENOMIC DNA]</scope>
    <source>
        <strain evidence="2">DSM 20544</strain>
    </source>
</reference>
<sequence length="94" mass="10835">MLLTIAHTFAYALIQTFGFSIFTLALQRLGRLKRLYRLKAFFFLLLMNAAGTMTYGESAWQQVTTPMAAALFLIGMAFFFASHLYLGWKRLQRK</sequence>
<dbReference type="eggNOG" id="ENOG502ZTYH">
    <property type="taxonomic scope" value="Bacteria"/>
</dbReference>
<keyword evidence="1" id="KW-0472">Membrane</keyword>
<keyword evidence="3" id="KW-1185">Reference proteome</keyword>
<dbReference type="Proteomes" id="UP000003671">
    <property type="component" value="Unassembled WGS sequence"/>
</dbReference>
<accession>C9KK57</accession>
<dbReference type="EMBL" id="ABWK02000009">
    <property type="protein sequence ID" value="EEX69507.1"/>
    <property type="molecule type" value="Genomic_DNA"/>
</dbReference>
<name>C9KK57_9FIRM</name>
<dbReference type="HOGENOM" id="CLU_2382946_0_0_9"/>
<dbReference type="GeneID" id="93480726"/>
<organism evidence="2 3">
    <name type="scientific">Mitsuokella multacida DSM 20544</name>
    <dbReference type="NCBI Taxonomy" id="500635"/>
    <lineage>
        <taxon>Bacteria</taxon>
        <taxon>Bacillati</taxon>
        <taxon>Bacillota</taxon>
        <taxon>Negativicutes</taxon>
        <taxon>Selenomonadales</taxon>
        <taxon>Selenomonadaceae</taxon>
        <taxon>Mitsuokella</taxon>
    </lineage>
</organism>
<gene>
    <name evidence="2" type="ORF">MITSMUL_03555</name>
</gene>
<proteinExistence type="predicted"/>
<evidence type="ECO:0000313" key="3">
    <source>
        <dbReference type="Proteomes" id="UP000003671"/>
    </source>
</evidence>
<evidence type="ECO:0000313" key="2">
    <source>
        <dbReference type="EMBL" id="EEX69507.1"/>
    </source>
</evidence>
<dbReference type="AlphaFoldDB" id="C9KK57"/>
<comment type="caution">
    <text evidence="2">The sequence shown here is derived from an EMBL/GenBank/DDBJ whole genome shotgun (WGS) entry which is preliminary data.</text>
</comment>
<dbReference type="RefSeq" id="WP_005839679.1">
    <property type="nucleotide sequence ID" value="NZ_GG697141.2"/>
</dbReference>
<feature type="transmembrane region" description="Helical" evidence="1">
    <location>
        <begin position="6"/>
        <end position="26"/>
    </location>
</feature>
<keyword evidence="1" id="KW-1133">Transmembrane helix</keyword>
<dbReference type="PATRIC" id="fig|500635.8.peg.952"/>
<dbReference type="STRING" id="500635.MITSMUL_03555"/>
<protein>
    <submittedName>
        <fullName evidence="2">Uncharacterized protein</fullName>
    </submittedName>
</protein>
<keyword evidence="1" id="KW-0812">Transmembrane</keyword>
<feature type="transmembrane region" description="Helical" evidence="1">
    <location>
        <begin position="38"/>
        <end position="56"/>
    </location>
</feature>